<dbReference type="GeneID" id="27308428"/>
<feature type="chain" id="PRO_5002238534" description="Cyclin-like f-box protein" evidence="1">
    <location>
        <begin position="18"/>
        <end position="330"/>
    </location>
</feature>
<dbReference type="AlphaFoldDB" id="A0A0D2ASB1"/>
<keyword evidence="1" id="KW-0732">Signal</keyword>
<proteinExistence type="predicted"/>
<protein>
    <recommendedName>
        <fullName evidence="4">Cyclin-like f-box protein</fullName>
    </recommendedName>
</protein>
<dbReference type="STRING" id="253628.A0A0D2ASB1"/>
<feature type="signal peptide" evidence="1">
    <location>
        <begin position="1"/>
        <end position="17"/>
    </location>
</feature>
<evidence type="ECO:0000313" key="3">
    <source>
        <dbReference type="Proteomes" id="UP000053259"/>
    </source>
</evidence>
<evidence type="ECO:0008006" key="4">
    <source>
        <dbReference type="Google" id="ProtNLM"/>
    </source>
</evidence>
<dbReference type="EMBL" id="KN847529">
    <property type="protein sequence ID" value="KIW09583.1"/>
    <property type="molecule type" value="Genomic_DNA"/>
</dbReference>
<dbReference type="InterPro" id="IPR029058">
    <property type="entry name" value="AB_hydrolase_fold"/>
</dbReference>
<keyword evidence="3" id="KW-1185">Reference proteome</keyword>
<reference evidence="2 3" key="1">
    <citation type="submission" date="2015-01" db="EMBL/GenBank/DDBJ databases">
        <title>The Genome Sequence of Ochroconis gallopava CBS43764.</title>
        <authorList>
            <consortium name="The Broad Institute Genomics Platform"/>
            <person name="Cuomo C."/>
            <person name="de Hoog S."/>
            <person name="Gorbushina A."/>
            <person name="Stielow B."/>
            <person name="Teixiera M."/>
            <person name="Abouelleil A."/>
            <person name="Chapman S.B."/>
            <person name="Priest M."/>
            <person name="Young S.K."/>
            <person name="Wortman J."/>
            <person name="Nusbaum C."/>
            <person name="Birren B."/>
        </authorList>
    </citation>
    <scope>NUCLEOTIDE SEQUENCE [LARGE SCALE GENOMIC DNA]</scope>
    <source>
        <strain evidence="2 3">CBS 43764</strain>
    </source>
</reference>
<gene>
    <name evidence="2" type="ORF">PV09_00455</name>
</gene>
<evidence type="ECO:0000256" key="1">
    <source>
        <dbReference type="SAM" id="SignalP"/>
    </source>
</evidence>
<name>A0A0D2ASB1_9PEZI</name>
<dbReference type="RefSeq" id="XP_016219452.1">
    <property type="nucleotide sequence ID" value="XM_016353195.1"/>
</dbReference>
<sequence>MLTRASIIASLLLAALAAPNPQRNRGQTAQQQAAKIPQGVSQAIDGSTILDSTAQINGLNIRYKISAPAAMFKAASNVTGAQAAPGDQSSMGINVLLHGDGGQSFFDFPNQAVQQNVMGVAVLAPDPNLFWGGGSGLNRVNGAAHSKAVNDLVKNVLPNMVAFNQSQVYFTGVSGGSLLLSGYFIPTQMQNFVNSAVLLACGAMPPQIQFQDAQNVIQTTRIHYQSTVNELQLLQGSIPKAVTAYEQIATSAGMTPDQIGALQTIDNTPQGGHCAFDGQSFVSGVQLISNNYARIVQPGGDGNVQGIGNVLKSVVGNEQPTFGPERRQKY</sequence>
<dbReference type="OrthoDB" id="4540290at2759"/>
<dbReference type="SUPFAM" id="SSF53474">
    <property type="entry name" value="alpha/beta-Hydrolases"/>
    <property type="match status" value="1"/>
</dbReference>
<evidence type="ECO:0000313" key="2">
    <source>
        <dbReference type="EMBL" id="KIW09583.1"/>
    </source>
</evidence>
<dbReference type="InParanoid" id="A0A0D2ASB1"/>
<accession>A0A0D2ASB1</accession>
<dbReference type="VEuPathDB" id="FungiDB:PV09_00455"/>
<organism evidence="2 3">
    <name type="scientific">Verruconis gallopava</name>
    <dbReference type="NCBI Taxonomy" id="253628"/>
    <lineage>
        <taxon>Eukaryota</taxon>
        <taxon>Fungi</taxon>
        <taxon>Dikarya</taxon>
        <taxon>Ascomycota</taxon>
        <taxon>Pezizomycotina</taxon>
        <taxon>Dothideomycetes</taxon>
        <taxon>Pleosporomycetidae</taxon>
        <taxon>Venturiales</taxon>
        <taxon>Sympoventuriaceae</taxon>
        <taxon>Verruconis</taxon>
    </lineage>
</organism>
<dbReference type="HOGENOM" id="CLU_048311_0_0_1"/>
<dbReference type="Proteomes" id="UP000053259">
    <property type="component" value="Unassembled WGS sequence"/>
</dbReference>